<feature type="domain" description="DUF2470" evidence="1">
    <location>
        <begin position="214"/>
        <end position="286"/>
    </location>
</feature>
<dbReference type="EMBL" id="JAXQNO010000009">
    <property type="protein sequence ID" value="KAK4791689.1"/>
    <property type="molecule type" value="Genomic_DNA"/>
</dbReference>
<evidence type="ECO:0000259" key="1">
    <source>
        <dbReference type="Pfam" id="PF10615"/>
    </source>
</evidence>
<protein>
    <recommendedName>
        <fullName evidence="1">DUF2470 domain-containing protein</fullName>
    </recommendedName>
</protein>
<dbReference type="PANTHER" id="PTHR13343:SF22">
    <property type="entry name" value="GLUTAMYL-TRNA REDUCTASE-BINDING PROTEIN, CHLOROPLASTIC"/>
    <property type="match status" value="1"/>
</dbReference>
<accession>A0AAN7R459</accession>
<dbReference type="SUPFAM" id="SSF50475">
    <property type="entry name" value="FMN-binding split barrel"/>
    <property type="match status" value="1"/>
</dbReference>
<sequence length="316" mass="35419">MLLQAQSLATHLSPFSPLSRPLSINRFAPRNSSILFQTKTSFGAVKYTAVTEERTQVEVSSAKPLPAEVSRTIVELSSKGTLSTLAQEGWPLGLGVRFAVDHNGTPVLRLNGSDGQFPADLRSSLHVQLDQCGLRTPQCTIQGCIAKPEDRMSLLRLSSAWTKRFGDEIEEDLLYYIAVDRVLQIDDFKEDGGVWISSSEYKSANPDPLRDSAERIVNEINANHIEDVHRFCNVYVDLDFLVSEAKMIWVDRLGFDVHIYSSEGGVFEVRIPFPREVIDEKGAKSSFNGMSQLAWEVEKHLNVADFKKVNRFKQIS</sequence>
<dbReference type="InterPro" id="IPR012349">
    <property type="entry name" value="Split_barrel_FMN-bd"/>
</dbReference>
<dbReference type="GO" id="GO:0009507">
    <property type="term" value="C:chloroplast"/>
    <property type="evidence" value="ECO:0007669"/>
    <property type="project" value="TreeGrafter"/>
</dbReference>
<gene>
    <name evidence="2" type="ORF">SAY86_032102</name>
</gene>
<dbReference type="AlphaFoldDB" id="A0AAN7R459"/>
<keyword evidence="3" id="KW-1185">Reference proteome</keyword>
<evidence type="ECO:0000313" key="2">
    <source>
        <dbReference type="EMBL" id="KAK4791689.1"/>
    </source>
</evidence>
<comment type="caution">
    <text evidence="2">The sequence shown here is derived from an EMBL/GenBank/DDBJ whole genome shotgun (WGS) entry which is preliminary data.</text>
</comment>
<reference evidence="2 3" key="1">
    <citation type="journal article" date="2023" name="Hortic Res">
        <title>Pangenome of water caltrop reveals structural variations and asymmetric subgenome divergence after allopolyploidization.</title>
        <authorList>
            <person name="Zhang X."/>
            <person name="Chen Y."/>
            <person name="Wang L."/>
            <person name="Yuan Y."/>
            <person name="Fang M."/>
            <person name="Shi L."/>
            <person name="Lu R."/>
            <person name="Comes H.P."/>
            <person name="Ma Y."/>
            <person name="Chen Y."/>
            <person name="Huang G."/>
            <person name="Zhou Y."/>
            <person name="Zheng Z."/>
            <person name="Qiu Y."/>
        </authorList>
    </citation>
    <scope>NUCLEOTIDE SEQUENCE [LARGE SCALE GENOMIC DNA]</scope>
    <source>
        <strain evidence="2">F231</strain>
    </source>
</reference>
<name>A0AAN7R459_TRANT</name>
<dbReference type="Proteomes" id="UP001346149">
    <property type="component" value="Unassembled WGS sequence"/>
</dbReference>
<dbReference type="Gene3D" id="2.30.110.10">
    <property type="entry name" value="Electron Transport, Fmn-binding Protein, Chain A"/>
    <property type="match status" value="1"/>
</dbReference>
<organism evidence="2 3">
    <name type="scientific">Trapa natans</name>
    <name type="common">Water chestnut</name>
    <dbReference type="NCBI Taxonomy" id="22666"/>
    <lineage>
        <taxon>Eukaryota</taxon>
        <taxon>Viridiplantae</taxon>
        <taxon>Streptophyta</taxon>
        <taxon>Embryophyta</taxon>
        <taxon>Tracheophyta</taxon>
        <taxon>Spermatophyta</taxon>
        <taxon>Magnoliopsida</taxon>
        <taxon>eudicotyledons</taxon>
        <taxon>Gunneridae</taxon>
        <taxon>Pentapetalae</taxon>
        <taxon>rosids</taxon>
        <taxon>malvids</taxon>
        <taxon>Myrtales</taxon>
        <taxon>Lythraceae</taxon>
        <taxon>Trapa</taxon>
    </lineage>
</organism>
<dbReference type="PANTHER" id="PTHR13343">
    <property type="entry name" value="CREG1 PROTEIN"/>
    <property type="match status" value="1"/>
</dbReference>
<dbReference type="InterPro" id="IPR037119">
    <property type="entry name" value="Haem_oxidase_HugZ-like_sf"/>
</dbReference>
<dbReference type="Pfam" id="PF10615">
    <property type="entry name" value="DUF2470"/>
    <property type="match status" value="1"/>
</dbReference>
<dbReference type="Gene3D" id="3.20.180.10">
    <property type="entry name" value="PNP-oxidase-like"/>
    <property type="match status" value="1"/>
</dbReference>
<evidence type="ECO:0000313" key="3">
    <source>
        <dbReference type="Proteomes" id="UP001346149"/>
    </source>
</evidence>
<dbReference type="InterPro" id="IPR019595">
    <property type="entry name" value="DUF2470"/>
</dbReference>
<proteinExistence type="predicted"/>